<evidence type="ECO:0000313" key="1">
    <source>
        <dbReference type="EMBL" id="KAA0021824.1"/>
    </source>
</evidence>
<dbReference type="Proteomes" id="UP000322244">
    <property type="component" value="Unassembled WGS sequence"/>
</dbReference>
<sequence>MSVSIEPGALETIERRARNGVSSPVELLRVIAYAKDLLRRNEALSREYRIASNTAEQLAVPLGKVRELVAGFNSGEVELEAFVAGVAYWTTN</sequence>
<dbReference type="AlphaFoldDB" id="A0A5A7S8M1"/>
<comment type="caution">
    <text evidence="1">The sequence shown here is derived from an EMBL/GenBank/DDBJ whole genome shotgun (WGS) entry which is preliminary data.</text>
</comment>
<gene>
    <name evidence="1" type="ORF">FOY51_15620</name>
</gene>
<organism evidence="1 2">
    <name type="scientific">Antrihabitans cavernicola</name>
    <dbReference type="NCBI Taxonomy" id="2495913"/>
    <lineage>
        <taxon>Bacteria</taxon>
        <taxon>Bacillati</taxon>
        <taxon>Actinomycetota</taxon>
        <taxon>Actinomycetes</taxon>
        <taxon>Mycobacteriales</taxon>
        <taxon>Nocardiaceae</taxon>
        <taxon>Antrihabitans</taxon>
    </lineage>
</organism>
<dbReference type="EMBL" id="VLNY01000007">
    <property type="protein sequence ID" value="KAA0021824.1"/>
    <property type="molecule type" value="Genomic_DNA"/>
</dbReference>
<name>A0A5A7S8M1_9NOCA</name>
<reference evidence="1 2" key="1">
    <citation type="submission" date="2019-07" db="EMBL/GenBank/DDBJ databases">
        <title>Rhodococcus cavernicolus sp. nov., isolated from a cave.</title>
        <authorList>
            <person name="Lee S.D."/>
        </authorList>
    </citation>
    <scope>NUCLEOTIDE SEQUENCE [LARGE SCALE GENOMIC DNA]</scope>
    <source>
        <strain evidence="1 2">C1-24</strain>
    </source>
</reference>
<protein>
    <submittedName>
        <fullName evidence="1">Uncharacterized protein</fullName>
    </submittedName>
</protein>
<accession>A0A5A7S8M1</accession>
<keyword evidence="2" id="KW-1185">Reference proteome</keyword>
<dbReference type="RefSeq" id="WP_149431188.1">
    <property type="nucleotide sequence ID" value="NZ_VLNY01000007.1"/>
</dbReference>
<evidence type="ECO:0000313" key="2">
    <source>
        <dbReference type="Proteomes" id="UP000322244"/>
    </source>
</evidence>
<proteinExistence type="predicted"/>